<evidence type="ECO:0000313" key="9">
    <source>
        <dbReference type="Proteomes" id="UP000832041"/>
    </source>
</evidence>
<dbReference type="InterPro" id="IPR014284">
    <property type="entry name" value="RNA_pol_sigma-70_dom"/>
</dbReference>
<dbReference type="EMBL" id="CP051627">
    <property type="protein sequence ID" value="UPT21544.1"/>
    <property type="molecule type" value="Genomic_DNA"/>
</dbReference>
<dbReference type="InterPro" id="IPR013249">
    <property type="entry name" value="RNA_pol_sigma70_r4_t2"/>
</dbReference>
<comment type="subunit">
    <text evidence="2">Interacts transiently with the RNA polymerase catalytic core formed by RpoA, RpoB, RpoC and RpoZ (2 alpha, 1 beta, 1 beta' and 1 omega subunit) to form the RNA polymerase holoenzyme that can initiate transcription.</text>
</comment>
<dbReference type="Proteomes" id="UP000832041">
    <property type="component" value="Chromosome"/>
</dbReference>
<keyword evidence="4" id="KW-0731">Sigma factor</keyword>
<name>A0ABY4L1J5_THEAE</name>
<sequence length="310" mass="34010">MRDGGSAERKVAAPRPRDRLDAEWESHRGVVFGVAYRLLGEVGTAEDVVQDVWLRAAGSDLSGVRDLRAWLITVTGRRCLDLLDSARRRYEVYPGPWLPEPLPTGADAAQPVLVEESVTTAALIVMAELRPAERVAFVLHDVFEVPHTQIARILGVSPAACRQLASRARRRVRSAAAPPEVPRGERERVLAAFRAAYRDGDLDALVRLLHPDVVYTTDGGGRVFAARIPIVGALRVGETMLRVARRHGPVQLLPFEVNGEPGGLCYWRGGLSSVDTFGWEGDRIAAIRRVLNPEKLSHLEGLRRLPGAPV</sequence>
<evidence type="ECO:0000256" key="2">
    <source>
        <dbReference type="ARBA" id="ARBA00011344"/>
    </source>
</evidence>
<dbReference type="Gene3D" id="1.10.1740.10">
    <property type="match status" value="1"/>
</dbReference>
<accession>A0ABY4L1J5</accession>
<proteinExistence type="inferred from homology"/>
<dbReference type="InterPro" id="IPR013325">
    <property type="entry name" value="RNA_pol_sigma_r2"/>
</dbReference>
<dbReference type="Pfam" id="PF04542">
    <property type="entry name" value="Sigma70_r2"/>
    <property type="match status" value="1"/>
</dbReference>
<reference evidence="8 9" key="1">
    <citation type="submission" date="2020-04" db="EMBL/GenBank/DDBJ databases">
        <title>Thermobifida alba genome sequencing and assembly.</title>
        <authorList>
            <person name="Luzics S."/>
            <person name="Horvath B."/>
            <person name="Nagy I."/>
            <person name="Toth A."/>
            <person name="Nagy I."/>
            <person name="Kukolya J."/>
        </authorList>
    </citation>
    <scope>NUCLEOTIDE SEQUENCE [LARGE SCALE GENOMIC DNA]</scope>
    <source>
        <strain evidence="8 9">DSM 43795</strain>
    </source>
</reference>
<evidence type="ECO:0000256" key="5">
    <source>
        <dbReference type="ARBA" id="ARBA00023163"/>
    </source>
</evidence>
<keyword evidence="3" id="KW-0805">Transcription regulation</keyword>
<organism evidence="8 9">
    <name type="scientific">Thermobifida alba</name>
    <name type="common">Thermomonospora alba</name>
    <dbReference type="NCBI Taxonomy" id="53522"/>
    <lineage>
        <taxon>Bacteria</taxon>
        <taxon>Bacillati</taxon>
        <taxon>Actinomycetota</taxon>
        <taxon>Actinomycetes</taxon>
        <taxon>Streptosporangiales</taxon>
        <taxon>Nocardiopsidaceae</taxon>
        <taxon>Thermobifida</taxon>
    </lineage>
</organism>
<evidence type="ECO:0000259" key="7">
    <source>
        <dbReference type="Pfam" id="PF08281"/>
    </source>
</evidence>
<dbReference type="Pfam" id="PF08281">
    <property type="entry name" value="Sigma70_r4_2"/>
    <property type="match status" value="1"/>
</dbReference>
<dbReference type="Gene3D" id="3.10.450.50">
    <property type="match status" value="1"/>
</dbReference>
<protein>
    <submittedName>
        <fullName evidence="8">RNA polymerase sigma factor SigJ</fullName>
    </submittedName>
</protein>
<keyword evidence="9" id="KW-1185">Reference proteome</keyword>
<dbReference type="InterPro" id="IPR007627">
    <property type="entry name" value="RNA_pol_sigma70_r2"/>
</dbReference>
<comment type="similarity">
    <text evidence="1">Belongs to the sigma-70 factor family. ECF subfamily.</text>
</comment>
<dbReference type="NCBIfam" id="NF007214">
    <property type="entry name" value="PRK09636.1"/>
    <property type="match status" value="1"/>
</dbReference>
<feature type="domain" description="RNA polymerase sigma-70 region 2" evidence="6">
    <location>
        <begin position="25"/>
        <end position="89"/>
    </location>
</feature>
<dbReference type="PANTHER" id="PTHR30173">
    <property type="entry name" value="SIGMA 19 FACTOR"/>
    <property type="match status" value="1"/>
</dbReference>
<dbReference type="NCBIfam" id="TIGR02937">
    <property type="entry name" value="sigma70-ECF"/>
    <property type="match status" value="1"/>
</dbReference>
<dbReference type="InterPro" id="IPR013324">
    <property type="entry name" value="RNA_pol_sigma_r3/r4-like"/>
</dbReference>
<gene>
    <name evidence="8" type="primary">sigJ</name>
    <name evidence="8" type="ORF">FOF52_11790</name>
</gene>
<evidence type="ECO:0000256" key="4">
    <source>
        <dbReference type="ARBA" id="ARBA00023082"/>
    </source>
</evidence>
<feature type="domain" description="RNA polymerase sigma factor 70 region 4 type 2" evidence="7">
    <location>
        <begin position="126"/>
        <end position="171"/>
    </location>
</feature>
<keyword evidence="5" id="KW-0804">Transcription</keyword>
<dbReference type="RefSeq" id="WP_248590027.1">
    <property type="nucleotide sequence ID" value="NZ_BAABEB010000002.1"/>
</dbReference>
<dbReference type="InterPro" id="IPR052704">
    <property type="entry name" value="ECF_Sigma-70_Domain"/>
</dbReference>
<dbReference type="SUPFAM" id="SSF88659">
    <property type="entry name" value="Sigma3 and sigma4 domains of RNA polymerase sigma factors"/>
    <property type="match status" value="1"/>
</dbReference>
<dbReference type="InterPro" id="IPR036388">
    <property type="entry name" value="WH-like_DNA-bd_sf"/>
</dbReference>
<evidence type="ECO:0000259" key="6">
    <source>
        <dbReference type="Pfam" id="PF04542"/>
    </source>
</evidence>
<evidence type="ECO:0000313" key="8">
    <source>
        <dbReference type="EMBL" id="UPT21544.1"/>
    </source>
</evidence>
<dbReference type="PANTHER" id="PTHR30173:SF43">
    <property type="entry name" value="ECF RNA POLYMERASE SIGMA FACTOR SIGI-RELATED"/>
    <property type="match status" value="1"/>
</dbReference>
<dbReference type="InterPro" id="IPR032710">
    <property type="entry name" value="NTF2-like_dom_sf"/>
</dbReference>
<evidence type="ECO:0000256" key="3">
    <source>
        <dbReference type="ARBA" id="ARBA00023015"/>
    </source>
</evidence>
<evidence type="ECO:0000256" key="1">
    <source>
        <dbReference type="ARBA" id="ARBA00010641"/>
    </source>
</evidence>
<dbReference type="SUPFAM" id="SSF54427">
    <property type="entry name" value="NTF2-like"/>
    <property type="match status" value="1"/>
</dbReference>
<dbReference type="Gene3D" id="1.10.10.10">
    <property type="entry name" value="Winged helix-like DNA-binding domain superfamily/Winged helix DNA-binding domain"/>
    <property type="match status" value="1"/>
</dbReference>
<dbReference type="SUPFAM" id="SSF88946">
    <property type="entry name" value="Sigma2 domain of RNA polymerase sigma factors"/>
    <property type="match status" value="1"/>
</dbReference>